<evidence type="ECO:0000256" key="1">
    <source>
        <dbReference type="SAM" id="MobiDB-lite"/>
    </source>
</evidence>
<dbReference type="RefSeq" id="WP_066181861.1">
    <property type="nucleotide sequence ID" value="NZ_LQZT01000042.1"/>
</dbReference>
<protein>
    <recommendedName>
        <fullName evidence="4">Flagellar basal body-associated protein FliL</fullName>
    </recommendedName>
</protein>
<organism evidence="2 3">
    <name type="scientific">Hoeflea olei</name>
    <dbReference type="NCBI Taxonomy" id="1480615"/>
    <lineage>
        <taxon>Bacteria</taxon>
        <taxon>Pseudomonadati</taxon>
        <taxon>Pseudomonadota</taxon>
        <taxon>Alphaproteobacteria</taxon>
        <taxon>Hyphomicrobiales</taxon>
        <taxon>Rhizobiaceae</taxon>
        <taxon>Hoeflea</taxon>
    </lineage>
</organism>
<accession>A0A1C1YRN1</accession>
<sequence>MIKLLITGIWICAVALASVYFSVQMANKKETVEPPAAMFGGLETIRGEMVSIPVIRDGAVQGYFLTRLSYTVDPERAKAMSVPLPELATDVLYTALVGEQVIDFTGARKFDLEAFKTQVKETLNAKLGEEVFHDVLVEQIDFLSKADIRSNMRRGNVETKKGESMGPVDGPPAEDKAASGH</sequence>
<comment type="caution">
    <text evidence="2">The sequence shown here is derived from an EMBL/GenBank/DDBJ whole genome shotgun (WGS) entry which is preliminary data.</text>
</comment>
<evidence type="ECO:0000313" key="3">
    <source>
        <dbReference type="Proteomes" id="UP000094795"/>
    </source>
</evidence>
<feature type="region of interest" description="Disordered" evidence="1">
    <location>
        <begin position="154"/>
        <end position="181"/>
    </location>
</feature>
<dbReference type="AlphaFoldDB" id="A0A1C1YRN1"/>
<dbReference type="Proteomes" id="UP000094795">
    <property type="component" value="Unassembled WGS sequence"/>
</dbReference>
<evidence type="ECO:0008006" key="4">
    <source>
        <dbReference type="Google" id="ProtNLM"/>
    </source>
</evidence>
<dbReference type="STRING" id="1480615.AWJ14_18900"/>
<proteinExistence type="predicted"/>
<dbReference type="OrthoDB" id="7847400at2"/>
<evidence type="ECO:0000313" key="2">
    <source>
        <dbReference type="EMBL" id="OCW56169.1"/>
    </source>
</evidence>
<dbReference type="EMBL" id="LQZT01000042">
    <property type="protein sequence ID" value="OCW56169.1"/>
    <property type="molecule type" value="Genomic_DNA"/>
</dbReference>
<name>A0A1C1YRN1_9HYPH</name>
<keyword evidence="3" id="KW-1185">Reference proteome</keyword>
<feature type="compositionally biased region" description="Basic and acidic residues" evidence="1">
    <location>
        <begin position="154"/>
        <end position="163"/>
    </location>
</feature>
<gene>
    <name evidence="2" type="ORF">AWJ14_18900</name>
</gene>
<reference evidence="2 3" key="1">
    <citation type="submission" date="2015-12" db="EMBL/GenBank/DDBJ databases">
        <authorList>
            <person name="Shamseldin A."/>
            <person name="Moawad H."/>
            <person name="Abd El-Rahim W.M."/>
            <person name="Sadowsky M.J."/>
        </authorList>
    </citation>
    <scope>NUCLEOTIDE SEQUENCE [LARGE SCALE GENOMIC DNA]</scope>
    <source>
        <strain evidence="2 3">JC234</strain>
    </source>
</reference>